<gene>
    <name evidence="2" type="ORF">MHUMG1_00747</name>
</gene>
<feature type="region of interest" description="Disordered" evidence="1">
    <location>
        <begin position="112"/>
        <end position="133"/>
    </location>
</feature>
<evidence type="ECO:0000313" key="3">
    <source>
        <dbReference type="Proteomes" id="UP000764110"/>
    </source>
</evidence>
<name>A0A9P8MK03_9HYPO</name>
<dbReference type="AlphaFoldDB" id="A0A9P8MK03"/>
<dbReference type="Proteomes" id="UP000764110">
    <property type="component" value="Unassembled WGS sequence"/>
</dbReference>
<proteinExistence type="predicted"/>
<keyword evidence="3" id="KW-1185">Reference proteome</keyword>
<reference evidence="2 3" key="1">
    <citation type="submission" date="2020-07" db="EMBL/GenBank/DDBJ databases">
        <title>Metarhizium humberi genome.</title>
        <authorList>
            <person name="Lysoe E."/>
        </authorList>
    </citation>
    <scope>NUCLEOTIDE SEQUENCE [LARGE SCALE GENOMIC DNA]</scope>
    <source>
        <strain evidence="2 3">ESALQ1638</strain>
    </source>
</reference>
<protein>
    <submittedName>
        <fullName evidence="2">Uncharacterized protein</fullName>
    </submittedName>
</protein>
<evidence type="ECO:0000313" key="2">
    <source>
        <dbReference type="EMBL" id="KAH0601868.1"/>
    </source>
</evidence>
<evidence type="ECO:0000256" key="1">
    <source>
        <dbReference type="SAM" id="MobiDB-lite"/>
    </source>
</evidence>
<organism evidence="2 3">
    <name type="scientific">Metarhizium humberi</name>
    <dbReference type="NCBI Taxonomy" id="2596975"/>
    <lineage>
        <taxon>Eukaryota</taxon>
        <taxon>Fungi</taxon>
        <taxon>Dikarya</taxon>
        <taxon>Ascomycota</taxon>
        <taxon>Pezizomycotina</taxon>
        <taxon>Sordariomycetes</taxon>
        <taxon>Hypocreomycetidae</taxon>
        <taxon>Hypocreales</taxon>
        <taxon>Clavicipitaceae</taxon>
        <taxon>Metarhizium</taxon>
    </lineage>
</organism>
<sequence length="152" mass="16546">MSDSFLSILGSTAIPGMQPRDAPIPIPMPMMLLTQVVTEFFGLIFSPSPDFGPSFHHQCDPSWRFDCRPFHVADRASRVSRVGMEKRETLFSCGCQSPLALVHICETRASWTMSQDPASPPDSPPTNADVRGPSLGLRAAAVPYNASVRDVA</sequence>
<dbReference type="EMBL" id="JACEFI010000001">
    <property type="protein sequence ID" value="KAH0601868.1"/>
    <property type="molecule type" value="Genomic_DNA"/>
</dbReference>
<comment type="caution">
    <text evidence="2">The sequence shown here is derived from an EMBL/GenBank/DDBJ whole genome shotgun (WGS) entry which is preliminary data.</text>
</comment>
<accession>A0A9P8MK03</accession>